<organism evidence="1 2">
    <name type="scientific">Thelephora ganbajun</name>
    <name type="common">Ganba fungus</name>
    <dbReference type="NCBI Taxonomy" id="370292"/>
    <lineage>
        <taxon>Eukaryota</taxon>
        <taxon>Fungi</taxon>
        <taxon>Dikarya</taxon>
        <taxon>Basidiomycota</taxon>
        <taxon>Agaricomycotina</taxon>
        <taxon>Agaricomycetes</taxon>
        <taxon>Thelephorales</taxon>
        <taxon>Thelephoraceae</taxon>
        <taxon>Thelephora</taxon>
    </lineage>
</organism>
<dbReference type="Proteomes" id="UP000886501">
    <property type="component" value="Unassembled WGS sequence"/>
</dbReference>
<gene>
    <name evidence="1" type="ORF">BDM02DRAFT_3128680</name>
</gene>
<evidence type="ECO:0000313" key="2">
    <source>
        <dbReference type="Proteomes" id="UP000886501"/>
    </source>
</evidence>
<comment type="caution">
    <text evidence="1">The sequence shown here is derived from an EMBL/GenBank/DDBJ whole genome shotgun (WGS) entry which is preliminary data.</text>
</comment>
<sequence length="968" mass="106559">MSSIHDPTENVSTHASPPATDHGIDNDETNDDDGPSSEVSYGGNLRGDLEGVLKGDFDFKGKFALSETFASTPLPGLYIEGIGVIGFPLSERDAKLIEAAATQAPFGKGTETVVDTTVRDTFEINPDRFSFKNPAWIEFLRTVTKKAADGLGLSPNLPPPRADLYKLLLYKTGSHFLPHKDTEKSQGMFASLIIVLPSKFEGGAVHVSHGNDKDVFNISPSSEFATSALAWYTDVTHEVKPVTSGYRLAISYNLVNTSPGLPPPHLPDMHSAVSAVEKIFHKWKKGGYDEPDFSGTIAYLLDHQYSDAGLEFAALKGKDAILVSNIQGVAEKEGICLRLGLLECEVSGDADVYGSDDGWGPPPRMEVVHETEYRIEGLYDLEGDLAEGEDPITLNPEFDMIPQDPGFQDEDPDDEEFEGYTGNEGAPMKYWYRRSVLVMSLAGEGSTTPLEMGGAEYAFKKLRRWKAEGPTERNRQMARFLLSHGSLSASWSHALSEEVLLLIDLALEWGDFTMWQEILKESAGDGYTLYLSMDVLIRAWGVFTFDRIKHIIEKVVSSQPSTGAAIEFISAFRARVPTQDPGVKAWWNQQTTAVLSSIKSPPSVTDVQMFIAIAKSEGLLFFSKTIVKQLVEFRKIFDFWVGLAEGLWKNKDKLIPSGGTPEASVYTIALNHTIDSLIVAAIPEYHSGAVYDRYVPPTFAYAESQDFTRILRLLDLMVLTHRTQNSGRLITLVSQPQGNLLVKYQMLTTPLIPKLKARYQQYNGSEFPILDAFLRAFVERWLQDLLGTPSKQPDALVKKLICECGDCTSVNRFLRSSAVTETFWAAQKRRSHMEANLRNTLPDAVTFTTIMGRTPYGLKVTKTQVALATDKWSGRVESARTFLASVGTPDVLARIIGERYQDIQAALAGTKPYKIGNPIPIVAPVEGAPVTNTSTTRATASRTQTGPVMAGMKRKAEDDGAVIDLTSD</sequence>
<name>A0ACB6ZHR4_THEGA</name>
<protein>
    <submittedName>
        <fullName evidence="1">Uncharacterized protein</fullName>
    </submittedName>
</protein>
<reference evidence="1" key="1">
    <citation type="submission" date="2019-10" db="EMBL/GenBank/DDBJ databases">
        <authorList>
            <consortium name="DOE Joint Genome Institute"/>
            <person name="Kuo A."/>
            <person name="Miyauchi S."/>
            <person name="Kiss E."/>
            <person name="Drula E."/>
            <person name="Kohler A."/>
            <person name="Sanchez-Garcia M."/>
            <person name="Andreopoulos B."/>
            <person name="Barry K.W."/>
            <person name="Bonito G."/>
            <person name="Buee M."/>
            <person name="Carver A."/>
            <person name="Chen C."/>
            <person name="Cichocki N."/>
            <person name="Clum A."/>
            <person name="Culley D."/>
            <person name="Crous P.W."/>
            <person name="Fauchery L."/>
            <person name="Girlanda M."/>
            <person name="Hayes R."/>
            <person name="Keri Z."/>
            <person name="Labutti K."/>
            <person name="Lipzen A."/>
            <person name="Lombard V."/>
            <person name="Magnuson J."/>
            <person name="Maillard F."/>
            <person name="Morin E."/>
            <person name="Murat C."/>
            <person name="Nolan M."/>
            <person name="Ohm R."/>
            <person name="Pangilinan J."/>
            <person name="Pereira M."/>
            <person name="Perotto S."/>
            <person name="Peter M."/>
            <person name="Riley R."/>
            <person name="Sitrit Y."/>
            <person name="Stielow B."/>
            <person name="Szollosi G."/>
            <person name="Zifcakova L."/>
            <person name="Stursova M."/>
            <person name="Spatafora J.W."/>
            <person name="Tedersoo L."/>
            <person name="Vaario L.-M."/>
            <person name="Yamada A."/>
            <person name="Yan M."/>
            <person name="Wang P."/>
            <person name="Xu J."/>
            <person name="Bruns T."/>
            <person name="Baldrian P."/>
            <person name="Vilgalys R."/>
            <person name="Henrissat B."/>
            <person name="Grigoriev I.V."/>
            <person name="Hibbett D."/>
            <person name="Nagy L.G."/>
            <person name="Martin F.M."/>
        </authorList>
    </citation>
    <scope>NUCLEOTIDE SEQUENCE</scope>
    <source>
        <strain evidence="1">P2</strain>
    </source>
</reference>
<proteinExistence type="predicted"/>
<accession>A0ACB6ZHR4</accession>
<keyword evidence="2" id="KW-1185">Reference proteome</keyword>
<evidence type="ECO:0000313" key="1">
    <source>
        <dbReference type="EMBL" id="KAF9648913.1"/>
    </source>
</evidence>
<dbReference type="EMBL" id="MU118005">
    <property type="protein sequence ID" value="KAF9648913.1"/>
    <property type="molecule type" value="Genomic_DNA"/>
</dbReference>
<reference evidence="1" key="2">
    <citation type="journal article" date="2020" name="Nat. Commun.">
        <title>Large-scale genome sequencing of mycorrhizal fungi provides insights into the early evolution of symbiotic traits.</title>
        <authorList>
            <person name="Miyauchi S."/>
            <person name="Kiss E."/>
            <person name="Kuo A."/>
            <person name="Drula E."/>
            <person name="Kohler A."/>
            <person name="Sanchez-Garcia M."/>
            <person name="Morin E."/>
            <person name="Andreopoulos B."/>
            <person name="Barry K.W."/>
            <person name="Bonito G."/>
            <person name="Buee M."/>
            <person name="Carver A."/>
            <person name="Chen C."/>
            <person name="Cichocki N."/>
            <person name="Clum A."/>
            <person name="Culley D."/>
            <person name="Crous P.W."/>
            <person name="Fauchery L."/>
            <person name="Girlanda M."/>
            <person name="Hayes R.D."/>
            <person name="Keri Z."/>
            <person name="LaButti K."/>
            <person name="Lipzen A."/>
            <person name="Lombard V."/>
            <person name="Magnuson J."/>
            <person name="Maillard F."/>
            <person name="Murat C."/>
            <person name="Nolan M."/>
            <person name="Ohm R.A."/>
            <person name="Pangilinan J."/>
            <person name="Pereira M.F."/>
            <person name="Perotto S."/>
            <person name="Peter M."/>
            <person name="Pfister S."/>
            <person name="Riley R."/>
            <person name="Sitrit Y."/>
            <person name="Stielow J.B."/>
            <person name="Szollosi G."/>
            <person name="Zifcakova L."/>
            <person name="Stursova M."/>
            <person name="Spatafora J.W."/>
            <person name="Tedersoo L."/>
            <person name="Vaario L.M."/>
            <person name="Yamada A."/>
            <person name="Yan M."/>
            <person name="Wang P."/>
            <person name="Xu J."/>
            <person name="Bruns T."/>
            <person name="Baldrian P."/>
            <person name="Vilgalys R."/>
            <person name="Dunand C."/>
            <person name="Henrissat B."/>
            <person name="Grigoriev I.V."/>
            <person name="Hibbett D."/>
            <person name="Nagy L.G."/>
            <person name="Martin F.M."/>
        </authorList>
    </citation>
    <scope>NUCLEOTIDE SEQUENCE</scope>
    <source>
        <strain evidence="1">P2</strain>
    </source>
</reference>